<dbReference type="RefSeq" id="WP_344420019.1">
    <property type="nucleotide sequence ID" value="NZ_BAAAQK010000017.1"/>
</dbReference>
<protein>
    <recommendedName>
        <fullName evidence="4">Plasmid replication, integration and excision activator</fullName>
    </recommendedName>
</protein>
<accession>A0ABN2N9Z0</accession>
<name>A0ABN2N9Z0_9PSEU</name>
<dbReference type="EMBL" id="BAAAQK010000017">
    <property type="protein sequence ID" value="GAA1858613.1"/>
    <property type="molecule type" value="Genomic_DNA"/>
</dbReference>
<sequence length="159" mass="17595">MQGNTYASYNKFPSSMEQLMPFGAWLVSGVEPIKDFDASGRGPDEFVQARDKESGLPLWMVTVQSGDLENAPAWLHRLKVKVVAERQPELPPVMPGTPFRPVYLEGLVVVPYMDDKACTPAEPGRRHRCRAKVAYSVRASGIRAPKTNERPAPSQENAA</sequence>
<evidence type="ECO:0000313" key="3">
    <source>
        <dbReference type="Proteomes" id="UP001500449"/>
    </source>
</evidence>
<reference evidence="2 3" key="1">
    <citation type="journal article" date="2019" name="Int. J. Syst. Evol. Microbiol.">
        <title>The Global Catalogue of Microorganisms (GCM) 10K type strain sequencing project: providing services to taxonomists for standard genome sequencing and annotation.</title>
        <authorList>
            <consortium name="The Broad Institute Genomics Platform"/>
            <consortium name="The Broad Institute Genome Sequencing Center for Infectious Disease"/>
            <person name="Wu L."/>
            <person name="Ma J."/>
        </authorList>
    </citation>
    <scope>NUCLEOTIDE SEQUENCE [LARGE SCALE GENOMIC DNA]</scope>
    <source>
        <strain evidence="2 3">JCM 16009</strain>
    </source>
</reference>
<evidence type="ECO:0000256" key="1">
    <source>
        <dbReference type="SAM" id="MobiDB-lite"/>
    </source>
</evidence>
<gene>
    <name evidence="2" type="ORF">GCM10009836_43530</name>
</gene>
<organism evidence="2 3">
    <name type="scientific">Pseudonocardia ailaonensis</name>
    <dbReference type="NCBI Taxonomy" id="367279"/>
    <lineage>
        <taxon>Bacteria</taxon>
        <taxon>Bacillati</taxon>
        <taxon>Actinomycetota</taxon>
        <taxon>Actinomycetes</taxon>
        <taxon>Pseudonocardiales</taxon>
        <taxon>Pseudonocardiaceae</taxon>
        <taxon>Pseudonocardia</taxon>
    </lineage>
</organism>
<proteinExistence type="predicted"/>
<comment type="caution">
    <text evidence="2">The sequence shown here is derived from an EMBL/GenBank/DDBJ whole genome shotgun (WGS) entry which is preliminary data.</text>
</comment>
<feature type="region of interest" description="Disordered" evidence="1">
    <location>
        <begin position="140"/>
        <end position="159"/>
    </location>
</feature>
<evidence type="ECO:0008006" key="4">
    <source>
        <dbReference type="Google" id="ProtNLM"/>
    </source>
</evidence>
<dbReference type="Proteomes" id="UP001500449">
    <property type="component" value="Unassembled WGS sequence"/>
</dbReference>
<keyword evidence="3" id="KW-1185">Reference proteome</keyword>
<evidence type="ECO:0000313" key="2">
    <source>
        <dbReference type="EMBL" id="GAA1858613.1"/>
    </source>
</evidence>